<dbReference type="PANTHER" id="PTHR46423:SF1">
    <property type="entry name" value="RNA POLYMERASE II-ASSOCIATED PROTEIN 3"/>
    <property type="match status" value="1"/>
</dbReference>
<dbReference type="Proteomes" id="UP001497512">
    <property type="component" value="Chromosome 9"/>
</dbReference>
<name>A0ABP0V4R2_9BRYO</name>
<accession>A0ABP0V4R2</accession>
<keyword evidence="1" id="KW-0677">Repeat</keyword>
<feature type="compositionally biased region" description="Polar residues" evidence="7">
    <location>
        <begin position="491"/>
        <end position="500"/>
    </location>
</feature>
<comment type="similarity">
    <text evidence="3">Belongs to the RPAP3 family.</text>
</comment>
<evidence type="ECO:0000256" key="5">
    <source>
        <dbReference type="PROSITE-ProRule" id="PRU00339"/>
    </source>
</evidence>
<feature type="compositionally biased region" description="Basic and acidic residues" evidence="7">
    <location>
        <begin position="875"/>
        <end position="892"/>
    </location>
</feature>
<sequence length="1324" mass="146456">MFNPTRPTMGIGKHLSEAEFEEFNQVTYDKIRAMKSIPKLQRLEQYMREEGFTQTAELARKMVIELGGHDSCPNQSEPQFADMDAEFDEFLKNFDSWQATVKGADHNLRGLQQSKGTDGQLIDTVQSTFRKVNGVAENPPASLESQKMTKTSQKKDVRSGRSYYEQWDKYAKECEQDMEEEDKRQGSQSQGKATPASNGHSKDADKDKKQTLQQRLLALAKSKSITEREWFAEREREKGNDLFKAREYGASLDAYTLAIELFPGSALAYGNRAAANIKLKRWEEAYSDCNKALALDPAFVKALMRRGLASLEMDKPEDAMQDLQAALALDPSSQETIALVKRAEPILKKFQQKEEEEREIARQKAEKANSTTTCSTWSVRGAKRMTIEEVEEAVYKVDAKVDTNPLCDGQVVKDAEVSLPIKQIEKSKPTYTWPSNQHKGRLETTISPSTPPNKITAKKVGNKVNSDVATKGNTIAPSGTSKPVEALIETATTPIVSNSSKGKRTEESKGKGGNEKGNDLKDVDHVQMAAKECGEIVSISENHQMGSEPSSAKEDSNYPKEICEAIEAQESIPEGHIAFGKQPQKVTVGGSVHTKQKGSQNDGGSHVDNKPHSNEIVRDDDKGDQVKDQGMLADQWRLTGNSFYAHGDIERAEECYTTSLNYIPLNPATLSNRAMCRLKLKRYKGAEEDASEAIAIDKTSHKAYFRRGLARRALKKLEAAQADFEVVLVAMPEDKHVLAELKSLSLEMEEVNYIPMRVGPMTFEEIRDAAENNTTSSNKSECNQTPASPGQTPKPPVYVSEGHASKQANGGKQKPKSQQNVVNKDKLPLTHGNNKKSDKSAAVKAPALVSDPQPVHGLKDTIQCSQLGAWGSEADDAHRSGHDGAAVEKPKPMPEVGNKTNAQSFEASLQSSQVVLVSSEHEIQGSQVALQQSQNDKQNSGDDAPVGNVQKVGSVNGSLLPEKLCRTNGNDEERSNEEREELVRQAEAEKEKGNRCFKKGEYTLAVECYSRSLEICTIGAAVLANRSLCYIQLGEFRKAVEDSSEAIRLAPGYTKAYHRRGTALSKLGDLEGALHDYQLVATFSPNDKKLVKDIEDLEKAIALKERNAGASATRPKNQPILITEPSDQDTLLKPLKTTIFKTRKRETPSPSRSKPCGEESIMTSLATEAVKEVPSAVSGNNPPVVSNSKSKQRANMVQVTLHQPLTALEFERVCTSLKQEVNRLRDYVKSIEIDRYPALFKESLSTGILQTFVEVLRKGFMPNDAEGALNILEGLTKVKRFTLTLMLMSRTEKQGLETLFYWLEYSSDIASHKVLKLRSIYQPA</sequence>
<dbReference type="InterPro" id="IPR051966">
    <property type="entry name" value="RPAP3"/>
</dbReference>
<dbReference type="Pfam" id="PF13432">
    <property type="entry name" value="TPR_16"/>
    <property type="match status" value="2"/>
</dbReference>
<evidence type="ECO:0000259" key="8">
    <source>
        <dbReference type="Pfam" id="PF13877"/>
    </source>
</evidence>
<feature type="compositionally biased region" description="Basic and acidic residues" evidence="7">
    <location>
        <begin position="963"/>
        <end position="979"/>
    </location>
</feature>
<feature type="domain" description="RNA-polymerase II-associated protein 3-like C-terminal" evidence="8">
    <location>
        <begin position="1203"/>
        <end position="1293"/>
    </location>
</feature>
<evidence type="ECO:0000256" key="2">
    <source>
        <dbReference type="ARBA" id="ARBA00022803"/>
    </source>
</evidence>
<feature type="region of interest" description="Disordered" evidence="7">
    <location>
        <begin position="1172"/>
        <end position="1191"/>
    </location>
</feature>
<keyword evidence="6" id="KW-0175">Coiled coil</keyword>
<feature type="compositionally biased region" description="Basic and acidic residues" evidence="7">
    <location>
        <begin position="503"/>
        <end position="521"/>
    </location>
</feature>
<feature type="region of interest" description="Disordered" evidence="7">
    <location>
        <begin position="491"/>
        <end position="521"/>
    </location>
</feature>
<evidence type="ECO:0000256" key="6">
    <source>
        <dbReference type="SAM" id="Coils"/>
    </source>
</evidence>
<gene>
    <name evidence="9" type="ORF">CSSPTR1EN2_LOCUS23816</name>
</gene>
<feature type="compositionally biased region" description="Polar residues" evidence="7">
    <location>
        <begin position="806"/>
        <end position="822"/>
    </location>
</feature>
<dbReference type="EMBL" id="OZ019901">
    <property type="protein sequence ID" value="CAK9237664.1"/>
    <property type="molecule type" value="Genomic_DNA"/>
</dbReference>
<feature type="compositionally biased region" description="Basic and acidic residues" evidence="7">
    <location>
        <begin position="175"/>
        <end position="185"/>
    </location>
</feature>
<dbReference type="Gene3D" id="1.25.40.10">
    <property type="entry name" value="Tetratricopeptide repeat domain"/>
    <property type="match status" value="3"/>
</dbReference>
<dbReference type="SUPFAM" id="SSF48452">
    <property type="entry name" value="TPR-like"/>
    <property type="match status" value="3"/>
</dbReference>
<feature type="region of interest" description="Disordered" evidence="7">
    <location>
        <begin position="960"/>
        <end position="979"/>
    </location>
</feature>
<feature type="coiled-coil region" evidence="6">
    <location>
        <begin position="346"/>
        <end position="373"/>
    </location>
</feature>
<feature type="compositionally biased region" description="Polar residues" evidence="7">
    <location>
        <begin position="926"/>
        <end position="938"/>
    </location>
</feature>
<feature type="compositionally biased region" description="Polar residues" evidence="7">
    <location>
        <begin position="772"/>
        <end position="791"/>
    </location>
</feature>
<proteinExistence type="inferred from homology"/>
<dbReference type="Pfam" id="PF13877">
    <property type="entry name" value="RPAP3_C"/>
    <property type="match status" value="1"/>
</dbReference>
<evidence type="ECO:0000313" key="10">
    <source>
        <dbReference type="Proteomes" id="UP001497512"/>
    </source>
</evidence>
<dbReference type="Pfam" id="PF13181">
    <property type="entry name" value="TPR_8"/>
    <property type="match status" value="2"/>
</dbReference>
<dbReference type="InterPro" id="IPR011990">
    <property type="entry name" value="TPR-like_helical_dom_sf"/>
</dbReference>
<evidence type="ECO:0000313" key="9">
    <source>
        <dbReference type="EMBL" id="CAK9237664.1"/>
    </source>
</evidence>
<evidence type="ECO:0000256" key="4">
    <source>
        <dbReference type="ARBA" id="ARBA00040133"/>
    </source>
</evidence>
<feature type="region of interest" description="Disordered" evidence="7">
    <location>
        <begin position="175"/>
        <end position="209"/>
    </location>
</feature>
<evidence type="ECO:0000256" key="7">
    <source>
        <dbReference type="SAM" id="MobiDB-lite"/>
    </source>
</evidence>
<feature type="repeat" description="TPR" evidence="5">
    <location>
        <begin position="300"/>
        <end position="333"/>
    </location>
</feature>
<dbReference type="PROSITE" id="PS50005">
    <property type="entry name" value="TPR"/>
    <property type="match status" value="4"/>
</dbReference>
<feature type="region of interest" description="Disordered" evidence="7">
    <location>
        <begin position="430"/>
        <end position="455"/>
    </location>
</feature>
<keyword evidence="2 5" id="KW-0802">TPR repeat</keyword>
<feature type="compositionally biased region" description="Polar residues" evidence="7">
    <location>
        <begin position="1177"/>
        <end position="1191"/>
    </location>
</feature>
<feature type="compositionally biased region" description="Basic and acidic residues" evidence="7">
    <location>
        <begin position="605"/>
        <end position="626"/>
    </location>
</feature>
<dbReference type="InterPro" id="IPR025986">
    <property type="entry name" value="RPAP3-like_C"/>
</dbReference>
<evidence type="ECO:0000256" key="1">
    <source>
        <dbReference type="ARBA" id="ARBA00022737"/>
    </source>
</evidence>
<feature type="repeat" description="TPR" evidence="5">
    <location>
        <begin position="1020"/>
        <end position="1053"/>
    </location>
</feature>
<dbReference type="PANTHER" id="PTHR46423">
    <property type="entry name" value="RNA POLYMERASE II-ASSOCIATED PROTEIN 3"/>
    <property type="match status" value="1"/>
</dbReference>
<feature type="region of interest" description="Disordered" evidence="7">
    <location>
        <begin position="135"/>
        <end position="160"/>
    </location>
</feature>
<feature type="repeat" description="TPR" evidence="5">
    <location>
        <begin position="633"/>
        <end position="666"/>
    </location>
</feature>
<keyword evidence="10" id="KW-1185">Reference proteome</keyword>
<dbReference type="SMART" id="SM00028">
    <property type="entry name" value="TPR"/>
    <property type="match status" value="9"/>
</dbReference>
<reference evidence="9" key="1">
    <citation type="submission" date="2024-02" db="EMBL/GenBank/DDBJ databases">
        <authorList>
            <consortium name="ELIXIR-Norway"/>
            <consortium name="Elixir Norway"/>
        </authorList>
    </citation>
    <scope>NUCLEOTIDE SEQUENCE</scope>
</reference>
<dbReference type="InterPro" id="IPR019734">
    <property type="entry name" value="TPR_rpt"/>
</dbReference>
<feature type="repeat" description="TPR" evidence="5">
    <location>
        <begin position="1054"/>
        <end position="1087"/>
    </location>
</feature>
<organism evidence="9 10">
    <name type="scientific">Sphagnum troendelagicum</name>
    <dbReference type="NCBI Taxonomy" id="128251"/>
    <lineage>
        <taxon>Eukaryota</taxon>
        <taxon>Viridiplantae</taxon>
        <taxon>Streptophyta</taxon>
        <taxon>Embryophyta</taxon>
        <taxon>Bryophyta</taxon>
        <taxon>Sphagnophytina</taxon>
        <taxon>Sphagnopsida</taxon>
        <taxon>Sphagnales</taxon>
        <taxon>Sphagnaceae</taxon>
        <taxon>Sphagnum</taxon>
    </lineage>
</organism>
<evidence type="ECO:0000256" key="3">
    <source>
        <dbReference type="ARBA" id="ARBA00038275"/>
    </source>
</evidence>
<feature type="compositionally biased region" description="Polar residues" evidence="7">
    <location>
        <begin position="186"/>
        <end position="199"/>
    </location>
</feature>
<feature type="compositionally biased region" description="Basic and acidic residues" evidence="7">
    <location>
        <begin position="200"/>
        <end position="209"/>
    </location>
</feature>
<protein>
    <recommendedName>
        <fullName evidence="4">RNA polymerase II-associated protein 3</fullName>
    </recommendedName>
</protein>
<feature type="region of interest" description="Disordered" evidence="7">
    <location>
        <begin position="772"/>
        <end position="843"/>
    </location>
</feature>
<feature type="region of interest" description="Disordered" evidence="7">
    <location>
        <begin position="587"/>
        <end position="626"/>
    </location>
</feature>
<feature type="region of interest" description="Disordered" evidence="7">
    <location>
        <begin position="873"/>
        <end position="899"/>
    </location>
</feature>
<feature type="region of interest" description="Disordered" evidence="7">
    <location>
        <begin position="926"/>
        <end position="954"/>
    </location>
</feature>